<evidence type="ECO:0000256" key="2">
    <source>
        <dbReference type="SAM" id="MobiDB-lite"/>
    </source>
</evidence>
<gene>
    <name evidence="5" type="ORF">DL240_05025</name>
</gene>
<dbReference type="InterPro" id="IPR003488">
    <property type="entry name" value="DprA"/>
</dbReference>
<evidence type="ECO:0000313" key="5">
    <source>
        <dbReference type="EMBL" id="RAL23526.1"/>
    </source>
</evidence>
<feature type="domain" description="Smf/DprA SLOG" evidence="3">
    <location>
        <begin position="93"/>
        <end position="300"/>
    </location>
</feature>
<evidence type="ECO:0000259" key="4">
    <source>
        <dbReference type="Pfam" id="PF17782"/>
    </source>
</evidence>
<proteinExistence type="inferred from homology"/>
<dbReference type="RefSeq" id="WP_111728784.1">
    <property type="nucleotide sequence ID" value="NZ_QHKO01000002.1"/>
</dbReference>
<dbReference type="Proteomes" id="UP000249169">
    <property type="component" value="Unassembled WGS sequence"/>
</dbReference>
<dbReference type="EMBL" id="QHKO01000002">
    <property type="protein sequence ID" value="RAL23526.1"/>
    <property type="molecule type" value="Genomic_DNA"/>
</dbReference>
<dbReference type="InterPro" id="IPR041614">
    <property type="entry name" value="DprA_WH"/>
</dbReference>
<dbReference type="Pfam" id="PF02481">
    <property type="entry name" value="DNA_processg_A"/>
    <property type="match status" value="1"/>
</dbReference>
<dbReference type="PANTHER" id="PTHR43022:SF1">
    <property type="entry name" value="PROTEIN SMF"/>
    <property type="match status" value="1"/>
</dbReference>
<comment type="similarity">
    <text evidence="1">Belongs to the DprA/Smf family.</text>
</comment>
<dbReference type="Gene3D" id="3.40.50.450">
    <property type="match status" value="1"/>
</dbReference>
<dbReference type="AlphaFoldDB" id="A0A328C855"/>
<feature type="region of interest" description="Disordered" evidence="2">
    <location>
        <begin position="304"/>
        <end position="334"/>
    </location>
</feature>
<evidence type="ECO:0000256" key="1">
    <source>
        <dbReference type="ARBA" id="ARBA00006525"/>
    </source>
</evidence>
<reference evidence="5 6" key="1">
    <citation type="submission" date="2018-05" db="EMBL/GenBank/DDBJ databases">
        <title>Lujinxingia marina gen. nov. sp. nov., a new facultative anaerobic member of the class Deltaproteobacteria, and proposal of Lujinxingaceae fam. nov.</title>
        <authorList>
            <person name="Li C.-M."/>
        </authorList>
    </citation>
    <scope>NUCLEOTIDE SEQUENCE [LARGE SCALE GENOMIC DNA]</scope>
    <source>
        <strain evidence="5 6">B210</strain>
    </source>
</reference>
<dbReference type="SUPFAM" id="SSF102405">
    <property type="entry name" value="MCP/YpsA-like"/>
    <property type="match status" value="1"/>
</dbReference>
<organism evidence="5 6">
    <name type="scientific">Lujinxingia litoralis</name>
    <dbReference type="NCBI Taxonomy" id="2211119"/>
    <lineage>
        <taxon>Bacteria</taxon>
        <taxon>Deltaproteobacteria</taxon>
        <taxon>Bradymonadales</taxon>
        <taxon>Lujinxingiaceae</taxon>
        <taxon>Lujinxingia</taxon>
    </lineage>
</organism>
<accession>A0A328C855</accession>
<protein>
    <submittedName>
        <fullName evidence="5">Uncharacterized protein</fullName>
    </submittedName>
</protein>
<dbReference type="InterPro" id="IPR036388">
    <property type="entry name" value="WH-like_DNA-bd_sf"/>
</dbReference>
<dbReference type="InterPro" id="IPR057666">
    <property type="entry name" value="DrpA_SLOG"/>
</dbReference>
<keyword evidence="6" id="KW-1185">Reference proteome</keyword>
<dbReference type="Pfam" id="PF17782">
    <property type="entry name" value="WHD_DprA"/>
    <property type="match status" value="1"/>
</dbReference>
<evidence type="ECO:0000259" key="3">
    <source>
        <dbReference type="Pfam" id="PF02481"/>
    </source>
</evidence>
<dbReference type="OrthoDB" id="9785707at2"/>
<comment type="caution">
    <text evidence="5">The sequence shown here is derived from an EMBL/GenBank/DDBJ whole genome shotgun (WGS) entry which is preliminary data.</text>
</comment>
<dbReference type="PANTHER" id="PTHR43022">
    <property type="entry name" value="PROTEIN SMF"/>
    <property type="match status" value="1"/>
</dbReference>
<feature type="domain" description="DprA winged helix" evidence="4">
    <location>
        <begin position="356"/>
        <end position="393"/>
    </location>
</feature>
<dbReference type="Gene3D" id="1.10.10.10">
    <property type="entry name" value="Winged helix-like DNA-binding domain superfamily/Winged helix DNA-binding domain"/>
    <property type="match status" value="1"/>
</dbReference>
<sequence length="403" mass="42851">MAQSRERETWSELTWGERRARAALGWAAGLNARDIELIAHSAGGDIKGWWSEGAQLDIQLQAELREAACRRLETLTLGLSDALAAMESWSGTLIVRGDEEYPPGWEALRAPPLYVRTHGNADALIAPAVAVVGTRGLRPRDRPVARRLVEALAPMGYAVVSGGAIGADALAHDVALNGGNTTVAVMPGCLEVPTPRQNAGLFERIVASGGALISEYEPGQRVRAFHFARRNELIAAMARAVLVVRAGRKSGTMLTVCAAEKIGRPVGAVPGEADDVLSRGCFDAIQRGAMLIANVDDLHQWLDEESDGKARQSSPAVRSRRSEKKQPALPGVRPLPEGLGARALALYAAAREIADGETGVSIDSLTAALEWAIPDVLSAILELELAGAVARQIGAERLRLLCV</sequence>
<dbReference type="GO" id="GO:0009294">
    <property type="term" value="P:DNA-mediated transformation"/>
    <property type="evidence" value="ECO:0007669"/>
    <property type="project" value="InterPro"/>
</dbReference>
<name>A0A328C855_9DELT</name>
<evidence type="ECO:0000313" key="6">
    <source>
        <dbReference type="Proteomes" id="UP000249169"/>
    </source>
</evidence>